<feature type="transmembrane region" description="Helical" evidence="2">
    <location>
        <begin position="33"/>
        <end position="51"/>
    </location>
</feature>
<accession>A0ABT6A978</accession>
<protein>
    <submittedName>
        <fullName evidence="3">Uncharacterized protein</fullName>
    </submittedName>
</protein>
<name>A0ABT6A978_9ACTN</name>
<keyword evidence="2" id="KW-0812">Transmembrane</keyword>
<dbReference type="Proteomes" id="UP001221150">
    <property type="component" value="Unassembled WGS sequence"/>
</dbReference>
<evidence type="ECO:0000313" key="4">
    <source>
        <dbReference type="Proteomes" id="UP001221150"/>
    </source>
</evidence>
<sequence length="166" mass="16281">MTDQLPPQPTAPPPPVEPPPPPATKGALSSRTAGLLGLAVGAGIVGAIWAITANVHSGPATFTLNGSFALTEDAGSDGSGGCEGTGGYDDISEGASVTVYGASGDVIATGHLGDSASVSYGTCNFDISVPGAPKGEKFYKVEVSHRGTVQLTAQEAENGALAASLG</sequence>
<keyword evidence="4" id="KW-1185">Reference proteome</keyword>
<evidence type="ECO:0000256" key="1">
    <source>
        <dbReference type="SAM" id="MobiDB-lite"/>
    </source>
</evidence>
<dbReference type="RefSeq" id="WP_276110766.1">
    <property type="nucleotide sequence ID" value="NZ_JARJBB010000011.1"/>
</dbReference>
<keyword evidence="2" id="KW-1133">Transmembrane helix</keyword>
<feature type="compositionally biased region" description="Pro residues" evidence="1">
    <location>
        <begin position="1"/>
        <end position="23"/>
    </location>
</feature>
<comment type="caution">
    <text evidence="3">The sequence shown here is derived from an EMBL/GenBank/DDBJ whole genome shotgun (WGS) entry which is preliminary data.</text>
</comment>
<evidence type="ECO:0000256" key="2">
    <source>
        <dbReference type="SAM" id="Phobius"/>
    </source>
</evidence>
<keyword evidence="2" id="KW-0472">Membrane</keyword>
<gene>
    <name evidence="3" type="ORF">P3H78_21790</name>
</gene>
<organism evidence="3 4">
    <name type="scientific">Streptomyces tropicalis</name>
    <dbReference type="NCBI Taxonomy" id="3034234"/>
    <lineage>
        <taxon>Bacteria</taxon>
        <taxon>Bacillati</taxon>
        <taxon>Actinomycetota</taxon>
        <taxon>Actinomycetes</taxon>
        <taxon>Kitasatosporales</taxon>
        <taxon>Streptomycetaceae</taxon>
        <taxon>Streptomyces</taxon>
    </lineage>
</organism>
<reference evidence="3 4" key="1">
    <citation type="submission" date="2023-03" db="EMBL/GenBank/DDBJ databases">
        <title>Draft genome sequence of Streptomyces sp. K1PA1 isolated from peat swamp forest in Thailand.</title>
        <authorList>
            <person name="Klaysubun C."/>
            <person name="Duangmal K."/>
        </authorList>
    </citation>
    <scope>NUCLEOTIDE SEQUENCE [LARGE SCALE GENOMIC DNA]</scope>
    <source>
        <strain evidence="3 4">K1PA1</strain>
    </source>
</reference>
<proteinExistence type="predicted"/>
<dbReference type="EMBL" id="JARJBB010000011">
    <property type="protein sequence ID" value="MDF3301208.1"/>
    <property type="molecule type" value="Genomic_DNA"/>
</dbReference>
<evidence type="ECO:0000313" key="3">
    <source>
        <dbReference type="EMBL" id="MDF3301208.1"/>
    </source>
</evidence>
<feature type="region of interest" description="Disordered" evidence="1">
    <location>
        <begin position="1"/>
        <end position="28"/>
    </location>
</feature>